<dbReference type="PRINTS" id="PR00145">
    <property type="entry name" value="ARGSUCLYASE"/>
</dbReference>
<dbReference type="Gene3D" id="1.10.275.10">
    <property type="entry name" value="Fumarase/aspartase (N-terminal domain)"/>
    <property type="match status" value="1"/>
</dbReference>
<dbReference type="InterPro" id="IPR008948">
    <property type="entry name" value="L-Aspartase-like"/>
</dbReference>
<feature type="domain" description="Fumarate lyase N-terminal" evidence="6">
    <location>
        <begin position="23"/>
        <end position="347"/>
    </location>
</feature>
<dbReference type="InterPro" id="IPR022761">
    <property type="entry name" value="Fumarate_lyase_N"/>
</dbReference>
<feature type="binding site" evidence="5">
    <location>
        <begin position="329"/>
        <end position="331"/>
    </location>
    <ligand>
        <name>substrate</name>
    </ligand>
</feature>
<evidence type="ECO:0000259" key="6">
    <source>
        <dbReference type="Pfam" id="PF00206"/>
    </source>
</evidence>
<keyword evidence="3 5" id="KW-0816">Tricarboxylic acid cycle</keyword>
<dbReference type="PANTHER" id="PTHR11444">
    <property type="entry name" value="ASPARTATEAMMONIA/ARGININOSUCCINATE/ADENYLOSUCCINATE LYASE"/>
    <property type="match status" value="1"/>
</dbReference>
<feature type="site" description="Important for catalytic activity" evidence="5">
    <location>
        <position position="336"/>
    </location>
</feature>
<feature type="binding site" evidence="5">
    <location>
        <position position="324"/>
    </location>
    <ligand>
        <name>substrate</name>
    </ligand>
</feature>
<accession>A0ABV2QMS2</accession>
<keyword evidence="2 5" id="KW-0963">Cytoplasm</keyword>
<comment type="function">
    <text evidence="5">Involved in the TCA cycle. Catalyzes the stereospecific interconversion of fumarate to L-malate.</text>
</comment>
<dbReference type="PROSITE" id="PS00163">
    <property type="entry name" value="FUMARATE_LYASES"/>
    <property type="match status" value="1"/>
</dbReference>
<protein>
    <recommendedName>
        <fullName evidence="5">Fumarate hydratase class II</fullName>
        <shortName evidence="5">Fumarase C</shortName>
        <ecNumber evidence="5">4.2.1.2</ecNumber>
    </recommendedName>
    <alternativeName>
        <fullName evidence="5">Aerobic fumarase</fullName>
    </alternativeName>
    <alternativeName>
        <fullName evidence="5">Iron-independent fumarase</fullName>
    </alternativeName>
</protein>
<feature type="binding site" evidence="5">
    <location>
        <begin position="144"/>
        <end position="146"/>
    </location>
    <ligand>
        <name>substrate</name>
    </ligand>
</feature>
<evidence type="ECO:0000256" key="1">
    <source>
        <dbReference type="ARBA" id="ARBA00009084"/>
    </source>
</evidence>
<feature type="active site" evidence="5">
    <location>
        <position position="323"/>
    </location>
</feature>
<sequence>MTISPASSSAESSAFRVEHDTMGEVLVPVNALYGAQTQRAVENFPISGAGLEPAQIVALARIKRAAAMVNGSLGIIDSKIADAVAAAADKLIAGEHHDQFPVDTYQTGSGTSSNMNINEVLATLATQGLGSPVHPNDHVNASQSSNDVFPTSVHVAVTGALLGDLIPALEHLAAALDVKAKLWATAVKSGRTHLMDATPVTLGQEFAGYARQIRLGIDRVNATIVRVAEVPLGGTAVGTGINTPAGFPQKVIAQLAADSGLPITEAVDHFEAQGARDALVEASGALRVIAVSLTKICNDLRWMGSGPNTGLGELSIPDLQPGSSIMPGKVNPVIPEAVIMVGARVVGNDATIAWAGATGNFELNVAIPVMGTALLESIRLLANSSVLLADKTVDGLQANLEHARALAESSPSIVTPLNKFIGYESAAKIAKHAVASSLTIREAVIDLGFVERGEISLEQLDKSLDVLSMTHPG</sequence>
<organism evidence="8 9">
    <name type="scientific">Conyzicola nivalis</name>
    <dbReference type="NCBI Taxonomy" id="1477021"/>
    <lineage>
        <taxon>Bacteria</taxon>
        <taxon>Bacillati</taxon>
        <taxon>Actinomycetota</taxon>
        <taxon>Actinomycetes</taxon>
        <taxon>Micrococcales</taxon>
        <taxon>Microbacteriaceae</taxon>
        <taxon>Conyzicola</taxon>
    </lineage>
</organism>
<dbReference type="InterPro" id="IPR000362">
    <property type="entry name" value="Fumarate_lyase_fam"/>
</dbReference>
<gene>
    <name evidence="5" type="primary">fumC</name>
    <name evidence="8" type="ORF">ABIE21_001775</name>
</gene>
<dbReference type="Gene3D" id="1.10.40.30">
    <property type="entry name" value="Fumarase/aspartase (C-terminal domain)"/>
    <property type="match status" value="1"/>
</dbReference>
<evidence type="ECO:0000256" key="4">
    <source>
        <dbReference type="ARBA" id="ARBA00023239"/>
    </source>
</evidence>
<evidence type="ECO:0000256" key="2">
    <source>
        <dbReference type="ARBA" id="ARBA00022490"/>
    </source>
</evidence>
<dbReference type="Proteomes" id="UP001549257">
    <property type="component" value="Unassembled WGS sequence"/>
</dbReference>
<comment type="miscellaneous">
    <text evidence="5">There are 2 substrate-binding sites: the catalytic A site, and the non-catalytic B site that may play a role in the transfer of substrate or product between the active site and the solvent. Alternatively, the B site may bind allosteric effectors.</text>
</comment>
<dbReference type="InterPro" id="IPR024083">
    <property type="entry name" value="Fumarase/histidase_N"/>
</dbReference>
<dbReference type="NCBIfam" id="NF008909">
    <property type="entry name" value="PRK12273.1"/>
    <property type="match status" value="1"/>
</dbReference>
<feature type="binding site" evidence="5">
    <location>
        <begin position="109"/>
        <end position="111"/>
    </location>
    <ligand>
        <name>substrate</name>
    </ligand>
</feature>
<dbReference type="RefSeq" id="WP_354024463.1">
    <property type="nucleotide sequence ID" value="NZ_JBEPSJ010000002.1"/>
</dbReference>
<comment type="similarity">
    <text evidence="1 5">Belongs to the class-II fumarase/aspartase family. Fumarase subfamily.</text>
</comment>
<comment type="caution">
    <text evidence="8">The sequence shown here is derived from an EMBL/GenBank/DDBJ whole genome shotgun (WGS) entry which is preliminary data.</text>
</comment>
<feature type="binding site" evidence="5">
    <location>
        <position position="192"/>
    </location>
    <ligand>
        <name>substrate</name>
    </ligand>
</feature>
<dbReference type="InterPro" id="IPR020557">
    <property type="entry name" value="Fumarate_lyase_CS"/>
</dbReference>
<dbReference type="InterPro" id="IPR005677">
    <property type="entry name" value="Fum_hydII"/>
</dbReference>
<evidence type="ECO:0000313" key="9">
    <source>
        <dbReference type="Proteomes" id="UP001549257"/>
    </source>
</evidence>
<dbReference type="EMBL" id="JBEPSJ010000002">
    <property type="protein sequence ID" value="MET4582265.1"/>
    <property type="molecule type" value="Genomic_DNA"/>
</dbReference>
<proteinExistence type="inferred from homology"/>
<feature type="binding site" description="in site B" evidence="5">
    <location>
        <begin position="134"/>
        <end position="137"/>
    </location>
    <ligand>
        <name>substrate</name>
    </ligand>
</feature>
<evidence type="ECO:0000259" key="7">
    <source>
        <dbReference type="Pfam" id="PF10415"/>
    </source>
</evidence>
<reference evidence="8 9" key="1">
    <citation type="submission" date="2024-06" db="EMBL/GenBank/DDBJ databases">
        <title>Sorghum-associated microbial communities from plants grown in Nebraska, USA.</title>
        <authorList>
            <person name="Schachtman D."/>
        </authorList>
    </citation>
    <scope>NUCLEOTIDE SEQUENCE [LARGE SCALE GENOMIC DNA]</scope>
    <source>
        <strain evidence="8 9">2857</strain>
    </source>
</reference>
<evidence type="ECO:0000256" key="5">
    <source>
        <dbReference type="HAMAP-Rule" id="MF_00743"/>
    </source>
</evidence>
<dbReference type="PRINTS" id="PR00149">
    <property type="entry name" value="FUMRATELYASE"/>
</dbReference>
<keyword evidence="4 5" id="KW-0456">Lyase</keyword>
<dbReference type="HAMAP" id="MF_00743">
    <property type="entry name" value="FumaraseC"/>
    <property type="match status" value="1"/>
</dbReference>
<name>A0ABV2QMS2_9MICO</name>
<dbReference type="PANTHER" id="PTHR11444:SF22">
    <property type="entry name" value="FUMARATE HYDRATASE CLASS II"/>
    <property type="match status" value="1"/>
</dbReference>
<dbReference type="SUPFAM" id="SSF48557">
    <property type="entry name" value="L-aspartase-like"/>
    <property type="match status" value="1"/>
</dbReference>
<comment type="catalytic activity">
    <reaction evidence="5">
        <text>(S)-malate = fumarate + H2O</text>
        <dbReference type="Rhea" id="RHEA:12460"/>
        <dbReference type="ChEBI" id="CHEBI:15377"/>
        <dbReference type="ChEBI" id="CHEBI:15589"/>
        <dbReference type="ChEBI" id="CHEBI:29806"/>
        <dbReference type="EC" id="4.2.1.2"/>
    </reaction>
</comment>
<comment type="pathway">
    <text evidence="5">Carbohydrate metabolism; tricarboxylic acid cycle; (S)-malate from fumarate: step 1/1.</text>
</comment>
<comment type="subunit">
    <text evidence="5">Homotetramer.</text>
</comment>
<feature type="active site" description="Proton donor/acceptor" evidence="5">
    <location>
        <position position="193"/>
    </location>
</feature>
<dbReference type="Gene3D" id="1.20.200.10">
    <property type="entry name" value="Fumarase/aspartase (Central domain)"/>
    <property type="match status" value="1"/>
</dbReference>
<dbReference type="InterPro" id="IPR018951">
    <property type="entry name" value="Fumarase_C_C"/>
</dbReference>
<feature type="domain" description="Fumarase C C-terminal" evidence="7">
    <location>
        <begin position="413"/>
        <end position="471"/>
    </location>
</feature>
<dbReference type="Pfam" id="PF10415">
    <property type="entry name" value="FumaraseC_C"/>
    <property type="match status" value="1"/>
</dbReference>
<evidence type="ECO:0000256" key="3">
    <source>
        <dbReference type="ARBA" id="ARBA00022532"/>
    </source>
</evidence>
<dbReference type="GO" id="GO:0004333">
    <property type="term" value="F:fumarate hydratase activity"/>
    <property type="evidence" value="ECO:0007669"/>
    <property type="project" value="UniProtKB-EC"/>
</dbReference>
<dbReference type="EC" id="4.2.1.2" evidence="5"/>
<keyword evidence="9" id="KW-1185">Reference proteome</keyword>
<dbReference type="Pfam" id="PF00206">
    <property type="entry name" value="Lyase_1"/>
    <property type="match status" value="1"/>
</dbReference>
<evidence type="ECO:0000313" key="8">
    <source>
        <dbReference type="EMBL" id="MET4582265.1"/>
    </source>
</evidence>
<comment type="subcellular location">
    <subcellularLocation>
        <location evidence="5">Cytoplasm</location>
    </subcellularLocation>
</comment>